<dbReference type="CDD" id="cd19941">
    <property type="entry name" value="TIL"/>
    <property type="match status" value="1"/>
</dbReference>
<dbReference type="Gene3D" id="2.10.25.10">
    <property type="entry name" value="Laminin"/>
    <property type="match status" value="1"/>
</dbReference>
<dbReference type="AlphaFoldDB" id="A0A915HZL0"/>
<keyword evidence="1" id="KW-0722">Serine protease inhibitor</keyword>
<dbReference type="Proteomes" id="UP000887565">
    <property type="component" value="Unplaced"/>
</dbReference>
<proteinExistence type="predicted"/>
<sequence>MAISQCGLPSTGCPTDPESENDEKEQTKNYYGINLVSTTATPQKCTKDEQWSDCALLPVSCQRVCPNAPPTGIMCAQVCHEGCVCKPGYFRDPRKGYKCVEEDKC</sequence>
<accession>A0A915HZL0</accession>
<dbReference type="WBParaSite" id="nRc.2.0.1.t06879-RA">
    <property type="protein sequence ID" value="nRc.2.0.1.t06879-RA"/>
    <property type="gene ID" value="nRc.2.0.1.g06879"/>
</dbReference>
<feature type="region of interest" description="Disordered" evidence="2">
    <location>
        <begin position="1"/>
        <end position="25"/>
    </location>
</feature>
<feature type="domain" description="TIL" evidence="3">
    <location>
        <begin position="45"/>
        <end position="105"/>
    </location>
</feature>
<dbReference type="GO" id="GO:0004867">
    <property type="term" value="F:serine-type endopeptidase inhibitor activity"/>
    <property type="evidence" value="ECO:0007669"/>
    <property type="project" value="UniProtKB-KW"/>
</dbReference>
<keyword evidence="1" id="KW-0646">Protease inhibitor</keyword>
<evidence type="ECO:0000256" key="1">
    <source>
        <dbReference type="ARBA" id="ARBA00022900"/>
    </source>
</evidence>
<organism evidence="4 5">
    <name type="scientific">Romanomermis culicivorax</name>
    <name type="common">Nematode worm</name>
    <dbReference type="NCBI Taxonomy" id="13658"/>
    <lineage>
        <taxon>Eukaryota</taxon>
        <taxon>Metazoa</taxon>
        <taxon>Ecdysozoa</taxon>
        <taxon>Nematoda</taxon>
        <taxon>Enoplea</taxon>
        <taxon>Dorylaimia</taxon>
        <taxon>Mermithida</taxon>
        <taxon>Mermithoidea</taxon>
        <taxon>Mermithidae</taxon>
        <taxon>Romanomermis</taxon>
    </lineage>
</organism>
<dbReference type="SUPFAM" id="SSF57567">
    <property type="entry name" value="Serine protease inhibitors"/>
    <property type="match status" value="1"/>
</dbReference>
<protein>
    <submittedName>
        <fullName evidence="5">TIL domain-containing protein</fullName>
    </submittedName>
</protein>
<reference evidence="5" key="1">
    <citation type="submission" date="2022-11" db="UniProtKB">
        <authorList>
            <consortium name="WormBaseParasite"/>
        </authorList>
    </citation>
    <scope>IDENTIFICATION</scope>
</reference>
<dbReference type="Pfam" id="PF01826">
    <property type="entry name" value="TIL"/>
    <property type="match status" value="1"/>
</dbReference>
<dbReference type="InterPro" id="IPR002919">
    <property type="entry name" value="TIL_dom"/>
</dbReference>
<dbReference type="InterPro" id="IPR036084">
    <property type="entry name" value="Ser_inhib-like_sf"/>
</dbReference>
<evidence type="ECO:0000313" key="4">
    <source>
        <dbReference type="Proteomes" id="UP000887565"/>
    </source>
</evidence>
<name>A0A915HZL0_ROMCU</name>
<keyword evidence="4" id="KW-1185">Reference proteome</keyword>
<evidence type="ECO:0000256" key="2">
    <source>
        <dbReference type="SAM" id="MobiDB-lite"/>
    </source>
</evidence>
<evidence type="ECO:0000259" key="3">
    <source>
        <dbReference type="Pfam" id="PF01826"/>
    </source>
</evidence>
<evidence type="ECO:0000313" key="5">
    <source>
        <dbReference type="WBParaSite" id="nRc.2.0.1.t06879-RA"/>
    </source>
</evidence>